<evidence type="ECO:0000313" key="3">
    <source>
        <dbReference type="Proteomes" id="UP000248745"/>
    </source>
</evidence>
<dbReference type="InterPro" id="IPR025161">
    <property type="entry name" value="IS402-like_dom"/>
</dbReference>
<keyword evidence="3" id="KW-1185">Reference proteome</keyword>
<dbReference type="EMBL" id="QKTW01000026">
    <property type="protein sequence ID" value="PZF71230.1"/>
    <property type="molecule type" value="Genomic_DNA"/>
</dbReference>
<dbReference type="Pfam" id="PF13340">
    <property type="entry name" value="DUF4096"/>
    <property type="match status" value="1"/>
</dbReference>
<evidence type="ECO:0000259" key="1">
    <source>
        <dbReference type="Pfam" id="PF13340"/>
    </source>
</evidence>
<feature type="domain" description="Insertion element IS402-like" evidence="1">
    <location>
        <begin position="7"/>
        <end position="60"/>
    </location>
</feature>
<sequence length="61" mass="6991">MCFPSSLTDSEWQVISSFLPAKTKGKYCLRSIIDALLYLVKTGCPWRYLPTCFAPCQSVYY</sequence>
<proteinExistence type="predicted"/>
<dbReference type="AlphaFoldDB" id="A0A2W2AG66"/>
<gene>
    <name evidence="2" type="ORF">DN068_19370</name>
</gene>
<dbReference type="PANTHER" id="PTHR30007:SF0">
    <property type="entry name" value="TRANSPOSASE"/>
    <property type="match status" value="1"/>
</dbReference>
<reference evidence="2 3" key="1">
    <citation type="submission" date="2018-06" db="EMBL/GenBank/DDBJ databases">
        <title>Mucibacter soli gen. nov., sp. nov., a new member of the family Chitinophagaceae producing mucin.</title>
        <authorList>
            <person name="Kim M.-K."/>
            <person name="Park S."/>
            <person name="Kim T.-S."/>
            <person name="Joung Y."/>
            <person name="Han J.-H."/>
            <person name="Kim S.B."/>
        </authorList>
    </citation>
    <scope>NUCLEOTIDE SEQUENCE [LARGE SCALE GENOMIC DNA]</scope>
    <source>
        <strain evidence="2 3">R1-15</strain>
    </source>
</reference>
<evidence type="ECO:0000313" key="2">
    <source>
        <dbReference type="EMBL" id="PZF71230.1"/>
    </source>
</evidence>
<organism evidence="2 3">
    <name type="scientific">Taibaiella soli</name>
    <dbReference type="NCBI Taxonomy" id="1649169"/>
    <lineage>
        <taxon>Bacteria</taxon>
        <taxon>Pseudomonadati</taxon>
        <taxon>Bacteroidota</taxon>
        <taxon>Chitinophagia</taxon>
        <taxon>Chitinophagales</taxon>
        <taxon>Chitinophagaceae</taxon>
        <taxon>Taibaiella</taxon>
    </lineage>
</organism>
<dbReference type="RefSeq" id="WP_133254089.1">
    <property type="nucleotide sequence ID" value="NZ_QKTW01000026.1"/>
</dbReference>
<name>A0A2W2AG66_9BACT</name>
<dbReference type="PANTHER" id="PTHR30007">
    <property type="entry name" value="PHP DOMAIN PROTEIN"/>
    <property type="match status" value="1"/>
</dbReference>
<feature type="non-terminal residue" evidence="2">
    <location>
        <position position="61"/>
    </location>
</feature>
<accession>A0A2W2AG66</accession>
<protein>
    <submittedName>
        <fullName evidence="2">DDE transposase</fullName>
    </submittedName>
</protein>
<dbReference type="OrthoDB" id="966067at2"/>
<comment type="caution">
    <text evidence="2">The sequence shown here is derived from an EMBL/GenBank/DDBJ whole genome shotgun (WGS) entry which is preliminary data.</text>
</comment>
<dbReference type="Proteomes" id="UP000248745">
    <property type="component" value="Unassembled WGS sequence"/>
</dbReference>